<keyword evidence="2" id="KW-1185">Reference proteome</keyword>
<reference evidence="1" key="1">
    <citation type="submission" date="2021-06" db="EMBL/GenBank/DDBJ databases">
        <authorList>
            <person name="Kallberg Y."/>
            <person name="Tangrot J."/>
            <person name="Rosling A."/>
        </authorList>
    </citation>
    <scope>NUCLEOTIDE SEQUENCE</scope>
    <source>
        <strain evidence="1">IN212</strain>
    </source>
</reference>
<protein>
    <submittedName>
        <fullName evidence="1">6689_t:CDS:1</fullName>
    </submittedName>
</protein>
<dbReference type="AlphaFoldDB" id="A0A9N9H7B9"/>
<accession>A0A9N9H7B9</accession>
<comment type="caution">
    <text evidence="1">The sequence shown here is derived from an EMBL/GenBank/DDBJ whole genome shotgun (WGS) entry which is preliminary data.</text>
</comment>
<dbReference type="Proteomes" id="UP000789396">
    <property type="component" value="Unassembled WGS sequence"/>
</dbReference>
<dbReference type="OrthoDB" id="2437749at2759"/>
<organism evidence="1 2">
    <name type="scientific">Racocetra fulgida</name>
    <dbReference type="NCBI Taxonomy" id="60492"/>
    <lineage>
        <taxon>Eukaryota</taxon>
        <taxon>Fungi</taxon>
        <taxon>Fungi incertae sedis</taxon>
        <taxon>Mucoromycota</taxon>
        <taxon>Glomeromycotina</taxon>
        <taxon>Glomeromycetes</taxon>
        <taxon>Diversisporales</taxon>
        <taxon>Gigasporaceae</taxon>
        <taxon>Racocetra</taxon>
    </lineage>
</organism>
<evidence type="ECO:0000313" key="2">
    <source>
        <dbReference type="Proteomes" id="UP000789396"/>
    </source>
</evidence>
<proteinExistence type="predicted"/>
<feature type="non-terminal residue" evidence="1">
    <location>
        <position position="1"/>
    </location>
</feature>
<dbReference type="EMBL" id="CAJVPZ010013879">
    <property type="protein sequence ID" value="CAG8652594.1"/>
    <property type="molecule type" value="Genomic_DNA"/>
</dbReference>
<gene>
    <name evidence="1" type="ORF">RFULGI_LOCUS8518</name>
</gene>
<sequence>MNDLFIENKSDNEIIVKNAQNNPKCVKNNPNHIYTLYFNSSYEEVLINKFKGQIKYLELLNFLDLKDYSIQIKGCGNENFCLKVIGFSANTKVRFIYDFCEDKELKPIPEQKFNNTKLFSLFVNRLDYIVEFKKFRDDNEKPYRKSSILTESLDPQEESSKRKLSINELNYDSDLYSDDSDYT</sequence>
<name>A0A9N9H7B9_9GLOM</name>
<evidence type="ECO:0000313" key="1">
    <source>
        <dbReference type="EMBL" id="CAG8652594.1"/>
    </source>
</evidence>